<dbReference type="Pfam" id="PF17762">
    <property type="entry name" value="HTH_ParB"/>
    <property type="match status" value="1"/>
</dbReference>
<dbReference type="EMBL" id="LBPR01000012">
    <property type="protein sequence ID" value="KKP61505.1"/>
    <property type="molecule type" value="Genomic_DNA"/>
</dbReference>
<sequence>MIQDVTSLLNQIKIDRDIFQKSRLLEYLIKEKNFRIIDLANKIGYKSSYICHLLRLKKIPDVVIDGYYSKSISSSHIHILSRLNDKKQMINLYEKILGENYTVKQTEVAVREYLYQIKSVGKYINKESTEKLTQKIREKYPELNIQIIQTRIKGKVILEVKGDLEKSSKEIRKILNRLAES</sequence>
<gene>
    <name evidence="2" type="ORF">UR56_C0012G0007</name>
</gene>
<evidence type="ECO:0000259" key="1">
    <source>
        <dbReference type="Pfam" id="PF17762"/>
    </source>
</evidence>
<dbReference type="GO" id="GO:0007059">
    <property type="term" value="P:chromosome segregation"/>
    <property type="evidence" value="ECO:0007669"/>
    <property type="project" value="TreeGrafter"/>
</dbReference>
<dbReference type="STRING" id="1618484.UR56_C0012G0007"/>
<dbReference type="AlphaFoldDB" id="A0A0G0DE08"/>
<dbReference type="PANTHER" id="PTHR33375">
    <property type="entry name" value="CHROMOSOME-PARTITIONING PROTEIN PARB-RELATED"/>
    <property type="match status" value="1"/>
</dbReference>
<proteinExistence type="predicted"/>
<dbReference type="GO" id="GO:0005694">
    <property type="term" value="C:chromosome"/>
    <property type="evidence" value="ECO:0007669"/>
    <property type="project" value="TreeGrafter"/>
</dbReference>
<dbReference type="SUPFAM" id="SSF109709">
    <property type="entry name" value="KorB DNA-binding domain-like"/>
    <property type="match status" value="1"/>
</dbReference>
<reference evidence="2 3" key="1">
    <citation type="journal article" date="2015" name="Nature">
        <title>rRNA introns, odd ribosomes, and small enigmatic genomes across a large radiation of phyla.</title>
        <authorList>
            <person name="Brown C.T."/>
            <person name="Hug L.A."/>
            <person name="Thomas B.C."/>
            <person name="Sharon I."/>
            <person name="Castelle C.J."/>
            <person name="Singh A."/>
            <person name="Wilkins M.J."/>
            <person name="Williams K.H."/>
            <person name="Banfield J.F."/>
        </authorList>
    </citation>
    <scope>NUCLEOTIDE SEQUENCE [LARGE SCALE GENOMIC DNA]</scope>
</reference>
<name>A0A0G0DE08_9BACT</name>
<dbReference type="Gene3D" id="1.10.10.2830">
    <property type="match status" value="1"/>
</dbReference>
<dbReference type="Proteomes" id="UP000034004">
    <property type="component" value="Unassembled WGS sequence"/>
</dbReference>
<protein>
    <submittedName>
        <fullName evidence="2">ParB-like protein partition protein</fullName>
    </submittedName>
</protein>
<dbReference type="InterPro" id="IPR041468">
    <property type="entry name" value="HTH_ParB/Spo0J"/>
</dbReference>
<comment type="caution">
    <text evidence="2">The sequence shown here is derived from an EMBL/GenBank/DDBJ whole genome shotgun (WGS) entry which is preliminary data.</text>
</comment>
<feature type="domain" description="ParB/Spo0J HTH" evidence="1">
    <location>
        <begin position="22"/>
        <end position="113"/>
    </location>
</feature>
<dbReference type="InterPro" id="IPR050336">
    <property type="entry name" value="Chromosome_partition/occlusion"/>
</dbReference>
<dbReference type="PANTHER" id="PTHR33375:SF1">
    <property type="entry name" value="CHROMOSOME-PARTITIONING PROTEIN PARB-RELATED"/>
    <property type="match status" value="1"/>
</dbReference>
<accession>A0A0G0DE08</accession>
<evidence type="ECO:0000313" key="3">
    <source>
        <dbReference type="Proteomes" id="UP000034004"/>
    </source>
</evidence>
<organism evidence="2 3">
    <name type="scientific">Candidatus Roizmanbacteria bacterium GW2011_GWC2_34_23</name>
    <dbReference type="NCBI Taxonomy" id="1618484"/>
    <lineage>
        <taxon>Bacteria</taxon>
        <taxon>Candidatus Roizmaniibacteriota</taxon>
    </lineage>
</organism>
<evidence type="ECO:0000313" key="2">
    <source>
        <dbReference type="EMBL" id="KKP61505.1"/>
    </source>
</evidence>